<feature type="binding site" evidence="11">
    <location>
        <begin position="85"/>
        <end position="86"/>
    </location>
    <ligand>
        <name>beta-D-galactose</name>
        <dbReference type="ChEBI" id="CHEBI:27667"/>
    </ligand>
</feature>
<feature type="binding site" evidence="10">
    <location>
        <position position="256"/>
    </location>
    <ligand>
        <name>beta-D-galactose</name>
        <dbReference type="ChEBI" id="CHEBI:27667"/>
    </ligand>
</feature>
<dbReference type="RefSeq" id="WP_110669574.1">
    <property type="nucleotide sequence ID" value="NZ_PYBW01000043.1"/>
</dbReference>
<dbReference type="InterPro" id="IPR015443">
    <property type="entry name" value="Aldose_1-epimerase"/>
</dbReference>
<comment type="catalytic activity">
    <reaction evidence="1 8">
        <text>alpha-D-glucose = beta-D-glucose</text>
        <dbReference type="Rhea" id="RHEA:10264"/>
        <dbReference type="ChEBI" id="CHEBI:15903"/>
        <dbReference type="ChEBI" id="CHEBI:17925"/>
        <dbReference type="EC" id="5.1.3.3"/>
    </reaction>
</comment>
<feature type="active site" description="Proton donor" evidence="9">
    <location>
        <position position="185"/>
    </location>
</feature>
<dbReference type="Pfam" id="PF01263">
    <property type="entry name" value="Aldose_epim"/>
    <property type="match status" value="1"/>
</dbReference>
<evidence type="ECO:0000256" key="6">
    <source>
        <dbReference type="ARBA" id="ARBA00023235"/>
    </source>
</evidence>
<dbReference type="InterPro" id="IPR018052">
    <property type="entry name" value="Ald1_epimerase_CS"/>
</dbReference>
<reference evidence="13 14" key="1">
    <citation type="submission" date="2018-03" db="EMBL/GenBank/DDBJ databases">
        <title>Bioinformatic expansion and discovery of thiopeptide antibiotics.</title>
        <authorList>
            <person name="Schwalen C.J."/>
            <person name="Hudson G.A."/>
            <person name="Mitchell D.A."/>
        </authorList>
    </citation>
    <scope>NUCLEOTIDE SEQUENCE [LARGE SCALE GENOMIC DNA]</scope>
    <source>
        <strain evidence="13 14">ATCC 21389</strain>
    </source>
</reference>
<dbReference type="EMBL" id="PYBW01000043">
    <property type="protein sequence ID" value="PYC79548.1"/>
    <property type="molecule type" value="Genomic_DNA"/>
</dbReference>
<comment type="pathway">
    <text evidence="2 8">Carbohydrate metabolism; hexose metabolism.</text>
</comment>
<dbReference type="InterPro" id="IPR008183">
    <property type="entry name" value="Aldose_1/G6P_1-epimerase"/>
</dbReference>
<evidence type="ECO:0000256" key="8">
    <source>
        <dbReference type="PIRNR" id="PIRNR005096"/>
    </source>
</evidence>
<keyword evidence="6 8" id="KW-0413">Isomerase</keyword>
<sequence length="360" mass="38648">MSDRSPTVHRTGTDPLPDGRVSARWTVSSPSGVTAELHEFGARLQAVRAPDRHGRTADVLLGAEGWDQLLDAGAYFGATVGRYGNRIARGELPLDGTVHQLDRQATGHTLHGGPHGFATRVWRGSPIHEEDRAGVRFQLTSPHRDQGFPGTLEVEVSYLLDAFGALTIRYGAVTDAPTVVNLTNHAYFNLAGGGTVGEHTLRVHADAYLPVDAQLIPLGPPAVVAGTPFDLTRAVRLADRLGADHPQLRLAGGGFDHNWLLRPGPDAGGPRLVAELDHPASGRRLECHTTEPGVQVYTGNHFDGTTGPADAPHGRHAGIALETQHYPDSPHRPDYPSTVLRPGERYRSTTVYRFGTVPVG</sequence>
<dbReference type="NCBIfam" id="NF008277">
    <property type="entry name" value="PRK11055.1"/>
    <property type="match status" value="1"/>
</dbReference>
<organism evidence="13 14">
    <name type="scientific">Streptomyces tateyamensis</name>
    <dbReference type="NCBI Taxonomy" id="565073"/>
    <lineage>
        <taxon>Bacteria</taxon>
        <taxon>Bacillati</taxon>
        <taxon>Actinomycetota</taxon>
        <taxon>Actinomycetes</taxon>
        <taxon>Kitasatosporales</taxon>
        <taxon>Streptomycetaceae</taxon>
        <taxon>Streptomyces</taxon>
    </lineage>
</organism>
<dbReference type="UniPathway" id="UPA00242"/>
<keyword evidence="7 8" id="KW-0119">Carbohydrate metabolism</keyword>
<evidence type="ECO:0000256" key="3">
    <source>
        <dbReference type="ARBA" id="ARBA00006206"/>
    </source>
</evidence>
<dbReference type="Proteomes" id="UP000248039">
    <property type="component" value="Unassembled WGS sequence"/>
</dbReference>
<evidence type="ECO:0000256" key="2">
    <source>
        <dbReference type="ARBA" id="ARBA00005028"/>
    </source>
</evidence>
<evidence type="ECO:0000256" key="1">
    <source>
        <dbReference type="ARBA" id="ARBA00001614"/>
    </source>
</evidence>
<dbReference type="AlphaFoldDB" id="A0A2V4NJ96"/>
<evidence type="ECO:0000256" key="11">
    <source>
        <dbReference type="PIRSR" id="PIRSR005096-3"/>
    </source>
</evidence>
<evidence type="ECO:0000256" key="4">
    <source>
        <dbReference type="ARBA" id="ARBA00013185"/>
    </source>
</evidence>
<evidence type="ECO:0000256" key="10">
    <source>
        <dbReference type="PIRSR" id="PIRSR005096-2"/>
    </source>
</evidence>
<dbReference type="CDD" id="cd09019">
    <property type="entry name" value="galactose_mutarotase_like"/>
    <property type="match status" value="1"/>
</dbReference>
<gene>
    <name evidence="13" type="ORF">C7C46_14440</name>
</gene>
<dbReference type="InterPro" id="IPR047215">
    <property type="entry name" value="Galactose_mutarotase-like"/>
</dbReference>
<evidence type="ECO:0000313" key="13">
    <source>
        <dbReference type="EMBL" id="PYC79548.1"/>
    </source>
</evidence>
<comment type="caution">
    <text evidence="13">The sequence shown here is derived from an EMBL/GenBank/DDBJ whole genome shotgun (WGS) entry which is preliminary data.</text>
</comment>
<evidence type="ECO:0000256" key="12">
    <source>
        <dbReference type="SAM" id="MobiDB-lite"/>
    </source>
</evidence>
<evidence type="ECO:0000313" key="14">
    <source>
        <dbReference type="Proteomes" id="UP000248039"/>
    </source>
</evidence>
<accession>A0A2V4NJ96</accession>
<evidence type="ECO:0000256" key="5">
    <source>
        <dbReference type="ARBA" id="ARBA00014165"/>
    </source>
</evidence>
<keyword evidence="14" id="KW-1185">Reference proteome</keyword>
<feature type="binding site" evidence="11">
    <location>
        <begin position="185"/>
        <end position="187"/>
    </location>
    <ligand>
        <name>beta-D-galactose</name>
        <dbReference type="ChEBI" id="CHEBI:27667"/>
    </ligand>
</feature>
<dbReference type="GO" id="GO:0030246">
    <property type="term" value="F:carbohydrate binding"/>
    <property type="evidence" value="ECO:0007669"/>
    <property type="project" value="InterPro"/>
</dbReference>
<feature type="region of interest" description="Disordered" evidence="12">
    <location>
        <begin position="1"/>
        <end position="20"/>
    </location>
</feature>
<dbReference type="EC" id="5.1.3.3" evidence="4 8"/>
<dbReference type="SUPFAM" id="SSF74650">
    <property type="entry name" value="Galactose mutarotase-like"/>
    <property type="match status" value="1"/>
</dbReference>
<dbReference type="OrthoDB" id="9779408at2"/>
<dbReference type="PIRSF" id="PIRSF005096">
    <property type="entry name" value="GALM"/>
    <property type="match status" value="1"/>
</dbReference>
<dbReference type="InterPro" id="IPR011013">
    <property type="entry name" value="Gal_mutarotase_sf_dom"/>
</dbReference>
<dbReference type="InterPro" id="IPR014718">
    <property type="entry name" value="GH-type_carb-bd"/>
</dbReference>
<dbReference type="PROSITE" id="PS00545">
    <property type="entry name" value="ALDOSE_1_EPIMERASE"/>
    <property type="match status" value="1"/>
</dbReference>
<dbReference type="PANTHER" id="PTHR10091:SF0">
    <property type="entry name" value="GALACTOSE MUTAROTASE"/>
    <property type="match status" value="1"/>
</dbReference>
<name>A0A2V4NJ96_9ACTN</name>
<dbReference type="GO" id="GO:0005737">
    <property type="term" value="C:cytoplasm"/>
    <property type="evidence" value="ECO:0007669"/>
    <property type="project" value="TreeGrafter"/>
</dbReference>
<feature type="compositionally biased region" description="Polar residues" evidence="12">
    <location>
        <begin position="1"/>
        <end position="10"/>
    </location>
</feature>
<dbReference type="GO" id="GO:0006006">
    <property type="term" value="P:glucose metabolic process"/>
    <property type="evidence" value="ECO:0007669"/>
    <property type="project" value="TreeGrafter"/>
</dbReference>
<dbReference type="GO" id="GO:0004034">
    <property type="term" value="F:aldose 1-epimerase activity"/>
    <property type="evidence" value="ECO:0007669"/>
    <property type="project" value="UniProtKB-EC"/>
</dbReference>
<proteinExistence type="inferred from homology"/>
<dbReference type="Gene3D" id="2.70.98.10">
    <property type="match status" value="1"/>
</dbReference>
<evidence type="ECO:0000256" key="7">
    <source>
        <dbReference type="ARBA" id="ARBA00023277"/>
    </source>
</evidence>
<protein>
    <recommendedName>
        <fullName evidence="5 8">Aldose 1-epimerase</fullName>
        <ecNumber evidence="4 8">5.1.3.3</ecNumber>
    </recommendedName>
</protein>
<dbReference type="PANTHER" id="PTHR10091">
    <property type="entry name" value="ALDOSE-1-EPIMERASE"/>
    <property type="match status" value="1"/>
</dbReference>
<evidence type="ECO:0000256" key="9">
    <source>
        <dbReference type="PIRSR" id="PIRSR005096-1"/>
    </source>
</evidence>
<comment type="similarity">
    <text evidence="3 8">Belongs to the aldose epimerase family.</text>
</comment>
<dbReference type="GO" id="GO:0033499">
    <property type="term" value="P:galactose catabolic process via UDP-galactose, Leloir pathway"/>
    <property type="evidence" value="ECO:0007669"/>
    <property type="project" value="TreeGrafter"/>
</dbReference>
<feature type="active site" description="Proton acceptor" evidence="9">
    <location>
        <position position="322"/>
    </location>
</feature>